<evidence type="ECO:0000313" key="2">
    <source>
        <dbReference type="Proteomes" id="UP001148838"/>
    </source>
</evidence>
<gene>
    <name evidence="1" type="ORF">ANN_23122</name>
</gene>
<organism evidence="1 2">
    <name type="scientific">Periplaneta americana</name>
    <name type="common">American cockroach</name>
    <name type="synonym">Blatta americana</name>
    <dbReference type="NCBI Taxonomy" id="6978"/>
    <lineage>
        <taxon>Eukaryota</taxon>
        <taxon>Metazoa</taxon>
        <taxon>Ecdysozoa</taxon>
        <taxon>Arthropoda</taxon>
        <taxon>Hexapoda</taxon>
        <taxon>Insecta</taxon>
        <taxon>Pterygota</taxon>
        <taxon>Neoptera</taxon>
        <taxon>Polyneoptera</taxon>
        <taxon>Dictyoptera</taxon>
        <taxon>Blattodea</taxon>
        <taxon>Blattoidea</taxon>
        <taxon>Blattidae</taxon>
        <taxon>Blattinae</taxon>
        <taxon>Periplaneta</taxon>
    </lineage>
</organism>
<protein>
    <submittedName>
        <fullName evidence="1">Uncharacterized protein</fullName>
    </submittedName>
</protein>
<sequence>MAGLCEGGNEPPGSLEVIVSAVSTSLVRISFTIPGSVFVRTRDLYSKIPESVFIILQNTRVRSATWRNVFAEVRTKEAYGFLNDAMAYISDDCCLDLFVKEFMKIVKPTRNYKAVLE</sequence>
<evidence type="ECO:0000313" key="1">
    <source>
        <dbReference type="EMBL" id="KAJ4434560.1"/>
    </source>
</evidence>
<proteinExistence type="predicted"/>
<keyword evidence="2" id="KW-1185">Reference proteome</keyword>
<dbReference type="Proteomes" id="UP001148838">
    <property type="component" value="Unassembled WGS sequence"/>
</dbReference>
<reference evidence="1 2" key="1">
    <citation type="journal article" date="2022" name="Allergy">
        <title>Genome assembly and annotation of Periplaneta americana reveal a comprehensive cockroach allergen profile.</title>
        <authorList>
            <person name="Wang L."/>
            <person name="Xiong Q."/>
            <person name="Saelim N."/>
            <person name="Wang L."/>
            <person name="Nong W."/>
            <person name="Wan A.T."/>
            <person name="Shi M."/>
            <person name="Liu X."/>
            <person name="Cao Q."/>
            <person name="Hui J.H.L."/>
            <person name="Sookrung N."/>
            <person name="Leung T.F."/>
            <person name="Tungtrongchitr A."/>
            <person name="Tsui S.K.W."/>
        </authorList>
    </citation>
    <scope>NUCLEOTIDE SEQUENCE [LARGE SCALE GENOMIC DNA]</scope>
    <source>
        <strain evidence="1">PWHHKU_190912</strain>
    </source>
</reference>
<name>A0ABQ8SK80_PERAM</name>
<accession>A0ABQ8SK80</accession>
<dbReference type="EMBL" id="JAJSOF020000025">
    <property type="protein sequence ID" value="KAJ4434560.1"/>
    <property type="molecule type" value="Genomic_DNA"/>
</dbReference>
<comment type="caution">
    <text evidence="1">The sequence shown here is derived from an EMBL/GenBank/DDBJ whole genome shotgun (WGS) entry which is preliminary data.</text>
</comment>